<dbReference type="EMBL" id="CACVAQ010000359">
    <property type="protein sequence ID" value="CAA6825307.1"/>
    <property type="molecule type" value="Genomic_DNA"/>
</dbReference>
<gene>
    <name evidence="4" type="ORF">HELGO_WM49735</name>
</gene>
<evidence type="ECO:0000256" key="1">
    <source>
        <dbReference type="ARBA" id="ARBA00022553"/>
    </source>
</evidence>
<dbReference type="PANTHER" id="PTHR44591:SF3">
    <property type="entry name" value="RESPONSE REGULATORY DOMAIN-CONTAINING PROTEIN"/>
    <property type="match status" value="1"/>
</dbReference>
<proteinExistence type="predicted"/>
<sequence>MENITILWADDEIRLLKPQIMFLEKKGYKVITVSNGHDAIEEVEEHMGNIDVIFLDESMPGITGLETLPRIKEILPNVPVVMITKNEEEGVMEQAIGSQISDYLIKPVNPVQILTSLRKLIDSDRLVREQTATDYQQEFRKIFMEINSGLDFQEWAEIYKKIIHWELKLDDSNTTSMSEILATQKQQANSEFSKYVERNYLHWVNNDDDAPVMSHDLLRSMVFPDMSSDRPTFFLLLDNLRYDQWKIIEPIVSEYYRVEEEDYFYSILPTTTQYSRNSIFSGLMPSEIQEYYPDYWLNDNEKGGKNLHEEKLLAEQIRRTFRKPVKHAYYKITTVEKGKQLVDNIQNCLTNDFTAIVYNFIDMLSHARTEMEILKELASDEKAYRSLTRSWFSHSAIWEALKIIAEHDVQLFIGTDHGSIRVNEPSKVVGDRETTTNLRYKVGKNLQYDRKDVLDVRRPIDAKLPTPNVSSTFIFAKNSKFFLYPNNYNHYNKYYQDTFQHGGISLEEVIIPIIKLRSRKLQ</sequence>
<accession>A0A6S6U4X2</accession>
<dbReference type="SMART" id="SM00448">
    <property type="entry name" value="REC"/>
    <property type="match status" value="1"/>
</dbReference>
<reference evidence="4" key="1">
    <citation type="submission" date="2020-01" db="EMBL/GenBank/DDBJ databases">
        <authorList>
            <person name="Meier V. D."/>
            <person name="Meier V D."/>
        </authorList>
    </citation>
    <scope>NUCLEOTIDE SEQUENCE</scope>
    <source>
        <strain evidence="4">HLG_WM_MAG_10</strain>
    </source>
</reference>
<dbReference type="CDD" id="cd00156">
    <property type="entry name" value="REC"/>
    <property type="match status" value="1"/>
</dbReference>
<dbReference type="AlphaFoldDB" id="A0A6S6U4X2"/>
<evidence type="ECO:0000313" key="4">
    <source>
        <dbReference type="EMBL" id="CAA6825307.1"/>
    </source>
</evidence>
<evidence type="ECO:0000259" key="3">
    <source>
        <dbReference type="PROSITE" id="PS50110"/>
    </source>
</evidence>
<dbReference type="InterPro" id="IPR050595">
    <property type="entry name" value="Bact_response_regulator"/>
</dbReference>
<dbReference type="Pfam" id="PF00072">
    <property type="entry name" value="Response_reg"/>
    <property type="match status" value="1"/>
</dbReference>
<organism evidence="4">
    <name type="scientific">uncultured Aureispira sp</name>
    <dbReference type="NCBI Taxonomy" id="1331704"/>
    <lineage>
        <taxon>Bacteria</taxon>
        <taxon>Pseudomonadati</taxon>
        <taxon>Bacteroidota</taxon>
        <taxon>Saprospiria</taxon>
        <taxon>Saprospirales</taxon>
        <taxon>Saprospiraceae</taxon>
        <taxon>Aureispira</taxon>
        <taxon>environmental samples</taxon>
    </lineage>
</organism>
<name>A0A6S6U4X2_9BACT</name>
<dbReference type="GO" id="GO:0000160">
    <property type="term" value="P:phosphorelay signal transduction system"/>
    <property type="evidence" value="ECO:0007669"/>
    <property type="project" value="InterPro"/>
</dbReference>
<dbReference type="Pfam" id="PF08665">
    <property type="entry name" value="PglZ"/>
    <property type="match status" value="1"/>
</dbReference>
<keyword evidence="1 2" id="KW-0597">Phosphoprotein</keyword>
<dbReference type="PROSITE" id="PS50110">
    <property type="entry name" value="RESPONSE_REGULATORY"/>
    <property type="match status" value="1"/>
</dbReference>
<dbReference type="SUPFAM" id="SSF52172">
    <property type="entry name" value="CheY-like"/>
    <property type="match status" value="1"/>
</dbReference>
<dbReference type="Gene3D" id="3.40.50.2300">
    <property type="match status" value="1"/>
</dbReference>
<dbReference type="PANTHER" id="PTHR44591">
    <property type="entry name" value="STRESS RESPONSE REGULATOR PROTEIN 1"/>
    <property type="match status" value="1"/>
</dbReference>
<dbReference type="InterPro" id="IPR001789">
    <property type="entry name" value="Sig_transdc_resp-reg_receiver"/>
</dbReference>
<evidence type="ECO:0000256" key="2">
    <source>
        <dbReference type="PROSITE-ProRule" id="PRU00169"/>
    </source>
</evidence>
<feature type="modified residue" description="4-aspartylphosphate" evidence="2">
    <location>
        <position position="56"/>
    </location>
</feature>
<protein>
    <submittedName>
        <fullName evidence="4">Response regulator</fullName>
    </submittedName>
</protein>
<dbReference type="InterPro" id="IPR011006">
    <property type="entry name" value="CheY-like_superfamily"/>
</dbReference>
<feature type="domain" description="Response regulatory" evidence="3">
    <location>
        <begin position="5"/>
        <end position="121"/>
    </location>
</feature>